<feature type="compositionally biased region" description="Low complexity" evidence="1">
    <location>
        <begin position="66"/>
        <end position="89"/>
    </location>
</feature>
<organism evidence="2 3">
    <name type="scientific">Trichostrongylus colubriformis</name>
    <name type="common">Black scour worm</name>
    <dbReference type="NCBI Taxonomy" id="6319"/>
    <lineage>
        <taxon>Eukaryota</taxon>
        <taxon>Metazoa</taxon>
        <taxon>Ecdysozoa</taxon>
        <taxon>Nematoda</taxon>
        <taxon>Chromadorea</taxon>
        <taxon>Rhabditida</taxon>
        <taxon>Rhabditina</taxon>
        <taxon>Rhabditomorpha</taxon>
        <taxon>Strongyloidea</taxon>
        <taxon>Trichostrongylidae</taxon>
        <taxon>Trichostrongylus</taxon>
    </lineage>
</organism>
<keyword evidence="3" id="KW-1185">Reference proteome</keyword>
<feature type="region of interest" description="Disordered" evidence="1">
    <location>
        <begin position="1"/>
        <end position="121"/>
    </location>
</feature>
<feature type="compositionally biased region" description="Low complexity" evidence="1">
    <location>
        <begin position="27"/>
        <end position="42"/>
    </location>
</feature>
<dbReference type="AlphaFoldDB" id="A0AAN8G289"/>
<dbReference type="EMBL" id="WIXE01008443">
    <property type="protein sequence ID" value="KAK5979318.1"/>
    <property type="molecule type" value="Genomic_DNA"/>
</dbReference>
<proteinExistence type="predicted"/>
<protein>
    <submittedName>
        <fullName evidence="2">Uncharacterized protein</fullName>
    </submittedName>
</protein>
<evidence type="ECO:0000313" key="2">
    <source>
        <dbReference type="EMBL" id="KAK5979318.1"/>
    </source>
</evidence>
<feature type="non-terminal residue" evidence="2">
    <location>
        <position position="265"/>
    </location>
</feature>
<comment type="caution">
    <text evidence="2">The sequence shown here is derived from an EMBL/GenBank/DDBJ whole genome shotgun (WGS) entry which is preliminary data.</text>
</comment>
<evidence type="ECO:0000256" key="1">
    <source>
        <dbReference type="SAM" id="MobiDB-lite"/>
    </source>
</evidence>
<gene>
    <name evidence="2" type="ORF">GCK32_015639</name>
</gene>
<feature type="compositionally biased region" description="Low complexity" evidence="1">
    <location>
        <begin position="102"/>
        <end position="120"/>
    </location>
</feature>
<name>A0AAN8G289_TRICO</name>
<accession>A0AAN8G289</accession>
<dbReference type="Proteomes" id="UP001331761">
    <property type="component" value="Unassembled WGS sequence"/>
</dbReference>
<feature type="region of interest" description="Disordered" evidence="1">
    <location>
        <begin position="166"/>
        <end position="186"/>
    </location>
</feature>
<reference evidence="2 3" key="1">
    <citation type="submission" date="2019-10" db="EMBL/GenBank/DDBJ databases">
        <title>Assembly and Annotation for the nematode Trichostrongylus colubriformis.</title>
        <authorList>
            <person name="Martin J."/>
        </authorList>
    </citation>
    <scope>NUCLEOTIDE SEQUENCE [LARGE SCALE GENOMIC DNA]</scope>
    <source>
        <strain evidence="2">G859</strain>
        <tissue evidence="2">Whole worm</tissue>
    </source>
</reference>
<sequence>MQKKLRGTSKEGTRSQSPQPPSPLVRPPSVKSQMSSQSGPPGSDYPGYLLKPRADTAASECGDLDSVYTTRSRTPTSSSYGGRSMGGRSTKSWRSRGGETPNSGSVSSSGQVSGLNGSSGKEFQEKPLTLVEFAELFRLFNTRMRKDLRDVFNDVLLAAPNSSYCQKREKERQHPRVPPPASNAVPTHNVDFVSNDYLTRNSTTSHHISEKQYKIYNALVVASVNSMGGLMDTTRSSLLTPGMLKSFVNAQQMEMIDEEHATKLI</sequence>
<evidence type="ECO:0000313" key="3">
    <source>
        <dbReference type="Proteomes" id="UP001331761"/>
    </source>
</evidence>